<accession>A0A9X1LXQ3</accession>
<dbReference type="Proteomes" id="UP001139354">
    <property type="component" value="Unassembled WGS sequence"/>
</dbReference>
<reference evidence="2" key="1">
    <citation type="submission" date="2021-04" db="EMBL/GenBank/DDBJ databases">
        <title>Microbacterium tenobrionis sp. nov. and Microbacterium allomyrinae sp. nov., isolated from larvae of Tenobrio molitor and Allomyrina dichotoma, respectively.</title>
        <authorList>
            <person name="Lee S.D."/>
        </authorList>
    </citation>
    <scope>NUCLEOTIDE SEQUENCE</scope>
    <source>
        <strain evidence="2">BWT-G7</strain>
    </source>
</reference>
<name>A0A9X1LXQ3_9MICO</name>
<comment type="caution">
    <text evidence="2">The sequence shown here is derived from an EMBL/GenBank/DDBJ whole genome shotgun (WGS) entry which is preliminary data.</text>
</comment>
<dbReference type="AlphaFoldDB" id="A0A9X1LXQ3"/>
<dbReference type="NCBIfam" id="NF046112">
    <property type="entry name" value="MSMEG_6209_Nter"/>
    <property type="match status" value="1"/>
</dbReference>
<protein>
    <submittedName>
        <fullName evidence="2">Uncharacterized protein</fullName>
    </submittedName>
</protein>
<gene>
    <name evidence="2" type="ORF">KEC57_13895</name>
</gene>
<dbReference type="RefSeq" id="WP_229385238.1">
    <property type="nucleotide sequence ID" value="NZ_JAGTTN010000004.1"/>
</dbReference>
<keyword evidence="3" id="KW-1185">Reference proteome</keyword>
<evidence type="ECO:0000256" key="1">
    <source>
        <dbReference type="SAM" id="MobiDB-lite"/>
    </source>
</evidence>
<evidence type="ECO:0000313" key="3">
    <source>
        <dbReference type="Proteomes" id="UP001139354"/>
    </source>
</evidence>
<feature type="region of interest" description="Disordered" evidence="1">
    <location>
        <begin position="85"/>
        <end position="112"/>
    </location>
</feature>
<organism evidence="2 3">
    <name type="scientific">Microbacterium allomyrinae</name>
    <dbReference type="NCBI Taxonomy" id="2830666"/>
    <lineage>
        <taxon>Bacteria</taxon>
        <taxon>Bacillati</taxon>
        <taxon>Actinomycetota</taxon>
        <taxon>Actinomycetes</taxon>
        <taxon>Micrococcales</taxon>
        <taxon>Microbacteriaceae</taxon>
        <taxon>Microbacterium</taxon>
    </lineage>
</organism>
<proteinExistence type="predicted"/>
<dbReference type="Gene3D" id="1.10.8.1060">
    <property type="entry name" value="Corynebacterium glutamicum thioredoxin-dependent arsenate reductase, N-terminal domain"/>
    <property type="match status" value="1"/>
</dbReference>
<evidence type="ECO:0000313" key="2">
    <source>
        <dbReference type="EMBL" id="MCC2033275.1"/>
    </source>
</evidence>
<sequence length="112" mass="12223">MSETGEDDAEFVAVTNRVAMRFPGIGREHIGQIVQEELDDLAGARVRDFIPVLVEHAATERLRLETQPQWAPAQESDAMPARIAEPAGLDPMEVQRRSEAPSGPLLGNYGGD</sequence>
<dbReference type="EMBL" id="JAGTTN010000004">
    <property type="protein sequence ID" value="MCC2033275.1"/>
    <property type="molecule type" value="Genomic_DNA"/>
</dbReference>